<dbReference type="AlphaFoldDB" id="A0A2W1MWT1"/>
<dbReference type="InterPro" id="IPR036736">
    <property type="entry name" value="ACP-like_sf"/>
</dbReference>
<evidence type="ECO:0000259" key="1">
    <source>
        <dbReference type="PROSITE" id="PS50075"/>
    </source>
</evidence>
<keyword evidence="3" id="KW-1185">Reference proteome</keyword>
<dbReference type="EMBL" id="QKSB01000009">
    <property type="protein sequence ID" value="PZE16337.1"/>
    <property type="molecule type" value="Genomic_DNA"/>
</dbReference>
<comment type="caution">
    <text evidence="2">The sequence shown here is derived from an EMBL/GenBank/DDBJ whole genome shotgun (WGS) entry which is preliminary data.</text>
</comment>
<reference evidence="2 3" key="1">
    <citation type="submission" date="2018-06" db="EMBL/GenBank/DDBJ databases">
        <title>The draft genome sequence of Crocinitomix sp. SM1701.</title>
        <authorList>
            <person name="Zhang X."/>
        </authorList>
    </citation>
    <scope>NUCLEOTIDE SEQUENCE [LARGE SCALE GENOMIC DNA]</scope>
    <source>
        <strain evidence="2 3">SM1701</strain>
    </source>
</reference>
<dbReference type="Pfam" id="PF00550">
    <property type="entry name" value="PP-binding"/>
    <property type="match status" value="1"/>
</dbReference>
<dbReference type="RefSeq" id="WP_111064035.1">
    <property type="nucleotide sequence ID" value="NZ_JBHUCU010000006.1"/>
</dbReference>
<sequence>METFLIDKIEEIAFSTVNKEDSLWQEGVLDSITIVELAVEIEKEYQIKIPFDEIIESNFETVALLINYIQSKQNA</sequence>
<evidence type="ECO:0000313" key="3">
    <source>
        <dbReference type="Proteomes" id="UP000249248"/>
    </source>
</evidence>
<feature type="domain" description="Carrier" evidence="1">
    <location>
        <begin position="1"/>
        <end position="73"/>
    </location>
</feature>
<organism evidence="2 3">
    <name type="scientific">Putridiphycobacter roseus</name>
    <dbReference type="NCBI Taxonomy" id="2219161"/>
    <lineage>
        <taxon>Bacteria</taxon>
        <taxon>Pseudomonadati</taxon>
        <taxon>Bacteroidota</taxon>
        <taxon>Flavobacteriia</taxon>
        <taxon>Flavobacteriales</taxon>
        <taxon>Crocinitomicaceae</taxon>
        <taxon>Putridiphycobacter</taxon>
    </lineage>
</organism>
<accession>A0A2W1MWT1</accession>
<dbReference type="SUPFAM" id="SSF47336">
    <property type="entry name" value="ACP-like"/>
    <property type="match status" value="1"/>
</dbReference>
<name>A0A2W1MWT1_9FLAO</name>
<dbReference type="Proteomes" id="UP000249248">
    <property type="component" value="Unassembled WGS sequence"/>
</dbReference>
<evidence type="ECO:0000313" key="2">
    <source>
        <dbReference type="EMBL" id="PZE16337.1"/>
    </source>
</evidence>
<dbReference type="Gene3D" id="1.10.1200.10">
    <property type="entry name" value="ACP-like"/>
    <property type="match status" value="1"/>
</dbReference>
<protein>
    <submittedName>
        <fullName evidence="2">Acyl carrier protein</fullName>
    </submittedName>
</protein>
<dbReference type="InterPro" id="IPR009081">
    <property type="entry name" value="PP-bd_ACP"/>
</dbReference>
<dbReference type="PROSITE" id="PS50075">
    <property type="entry name" value="CARRIER"/>
    <property type="match status" value="1"/>
</dbReference>
<proteinExistence type="predicted"/>
<dbReference type="OrthoDB" id="7875289at2"/>
<gene>
    <name evidence="2" type="ORF">DNU06_13570</name>
</gene>